<keyword evidence="1" id="KW-0805">Transcription regulation</keyword>
<dbReference type="AlphaFoldDB" id="A0AAJ6NAZ8"/>
<evidence type="ECO:0000313" key="6">
    <source>
        <dbReference type="Proteomes" id="UP001236239"/>
    </source>
</evidence>
<dbReference type="PROSITE" id="PS50987">
    <property type="entry name" value="HTH_ARSR_2"/>
    <property type="match status" value="1"/>
</dbReference>
<evidence type="ECO:0000313" key="5">
    <source>
        <dbReference type="EMBL" id="MDP8173442.1"/>
    </source>
</evidence>
<dbReference type="NCBIfam" id="NF033788">
    <property type="entry name" value="HTH_metalloreg"/>
    <property type="match status" value="1"/>
</dbReference>
<dbReference type="Proteomes" id="UP001236239">
    <property type="component" value="Unassembled WGS sequence"/>
</dbReference>
<dbReference type="CDD" id="cd00090">
    <property type="entry name" value="HTH_ARSR"/>
    <property type="match status" value="1"/>
</dbReference>
<dbReference type="InterPro" id="IPR001845">
    <property type="entry name" value="HTH_ArsR_DNA-bd_dom"/>
</dbReference>
<dbReference type="GO" id="GO:0003700">
    <property type="term" value="F:DNA-binding transcription factor activity"/>
    <property type="evidence" value="ECO:0007669"/>
    <property type="project" value="InterPro"/>
</dbReference>
<reference evidence="5" key="1">
    <citation type="journal article" date="2023" name="Front. Microbiol.">
        <title>Phylogeography and host specificity of Pasteurellaceae pathogenic to sea-farmed fish in the north-east Atlantic.</title>
        <authorList>
            <person name="Gulla S."/>
            <person name="Colquhoun D.J."/>
            <person name="Olsen A.B."/>
            <person name="Spilsberg B."/>
            <person name="Lagesen K."/>
            <person name="Aakesson C.P."/>
            <person name="Strom S."/>
            <person name="Manji F."/>
            <person name="Birkbeck T.H."/>
            <person name="Nilsen H.K."/>
        </authorList>
    </citation>
    <scope>NUCLEOTIDE SEQUENCE</scope>
    <source>
        <strain evidence="5">TW16_20</strain>
    </source>
</reference>
<organism evidence="5 6">
    <name type="scientific">Phocoenobacter skyensis</name>
    <dbReference type="NCBI Taxonomy" id="97481"/>
    <lineage>
        <taxon>Bacteria</taxon>
        <taxon>Pseudomonadati</taxon>
        <taxon>Pseudomonadota</taxon>
        <taxon>Gammaproteobacteria</taxon>
        <taxon>Pasteurellales</taxon>
        <taxon>Pasteurellaceae</taxon>
        <taxon>Phocoenobacter</taxon>
    </lineage>
</organism>
<proteinExistence type="predicted"/>
<dbReference type="InterPro" id="IPR036388">
    <property type="entry name" value="WH-like_DNA-bd_sf"/>
</dbReference>
<name>A0AAJ6NAZ8_9PAST</name>
<keyword evidence="3" id="KW-0804">Transcription</keyword>
<keyword evidence="2" id="KW-0238">DNA-binding</keyword>
<dbReference type="InterPro" id="IPR036390">
    <property type="entry name" value="WH_DNA-bd_sf"/>
</dbReference>
<dbReference type="RefSeq" id="WP_306375137.1">
    <property type="nucleotide sequence ID" value="NZ_JASAYL010000007.1"/>
</dbReference>
<dbReference type="PANTHER" id="PTHR43132:SF2">
    <property type="entry name" value="ARSENICAL RESISTANCE OPERON REPRESSOR ARSR-RELATED"/>
    <property type="match status" value="1"/>
</dbReference>
<evidence type="ECO:0000259" key="4">
    <source>
        <dbReference type="PROSITE" id="PS50987"/>
    </source>
</evidence>
<evidence type="ECO:0000256" key="1">
    <source>
        <dbReference type="ARBA" id="ARBA00023015"/>
    </source>
</evidence>
<dbReference type="InterPro" id="IPR011991">
    <property type="entry name" value="ArsR-like_HTH"/>
</dbReference>
<dbReference type="GO" id="GO:0003677">
    <property type="term" value="F:DNA binding"/>
    <property type="evidence" value="ECO:0007669"/>
    <property type="project" value="UniProtKB-KW"/>
</dbReference>
<dbReference type="InterPro" id="IPR051011">
    <property type="entry name" value="Metal_resp_trans_reg"/>
</dbReference>
<dbReference type="PANTHER" id="PTHR43132">
    <property type="entry name" value="ARSENICAL RESISTANCE OPERON REPRESSOR ARSR-RELATED"/>
    <property type="match status" value="1"/>
</dbReference>
<feature type="domain" description="HTH arsR-type" evidence="4">
    <location>
        <begin position="1"/>
        <end position="94"/>
    </location>
</feature>
<evidence type="ECO:0000256" key="3">
    <source>
        <dbReference type="ARBA" id="ARBA00023163"/>
    </source>
</evidence>
<sequence>MIINAEETASQLKIIANPYRLMVLCALVEGAKNVSELMTITGAPQTLMSNHLAVLRNASIIDYNRDHRTLNYYLKDQRMRTLLETLYHLYCNNQGVLK</sequence>
<dbReference type="SMART" id="SM00418">
    <property type="entry name" value="HTH_ARSR"/>
    <property type="match status" value="1"/>
</dbReference>
<dbReference type="PRINTS" id="PR00778">
    <property type="entry name" value="HTHARSR"/>
</dbReference>
<protein>
    <submittedName>
        <fullName evidence="5">Metalloregulator ArsR/SmtB family transcription factor</fullName>
    </submittedName>
</protein>
<comment type="caution">
    <text evidence="5">The sequence shown here is derived from an EMBL/GenBank/DDBJ whole genome shotgun (WGS) entry which is preliminary data.</text>
</comment>
<dbReference type="SUPFAM" id="SSF46785">
    <property type="entry name" value="Winged helix' DNA-binding domain"/>
    <property type="match status" value="1"/>
</dbReference>
<dbReference type="EMBL" id="JASAYQ010000016">
    <property type="protein sequence ID" value="MDP8173442.1"/>
    <property type="molecule type" value="Genomic_DNA"/>
</dbReference>
<accession>A0AAJ6NAZ8</accession>
<gene>
    <name evidence="5" type="ORF">QJU93_08755</name>
</gene>
<dbReference type="Pfam" id="PF01022">
    <property type="entry name" value="HTH_5"/>
    <property type="match status" value="1"/>
</dbReference>
<dbReference type="Gene3D" id="1.10.10.10">
    <property type="entry name" value="Winged helix-like DNA-binding domain superfamily/Winged helix DNA-binding domain"/>
    <property type="match status" value="1"/>
</dbReference>
<evidence type="ECO:0000256" key="2">
    <source>
        <dbReference type="ARBA" id="ARBA00023125"/>
    </source>
</evidence>